<evidence type="ECO:0000313" key="10">
    <source>
        <dbReference type="Proteomes" id="UP000585721"/>
    </source>
</evidence>
<feature type="transmembrane region" description="Helical" evidence="7">
    <location>
        <begin position="21"/>
        <end position="48"/>
    </location>
</feature>
<reference evidence="9 10" key="1">
    <citation type="submission" date="2020-08" db="EMBL/GenBank/DDBJ databases">
        <title>Genomic Encyclopedia of Type Strains, Phase IV (KMG-IV): sequencing the most valuable type-strain genomes for metagenomic binning, comparative biology and taxonomic classification.</title>
        <authorList>
            <person name="Goeker M."/>
        </authorList>
    </citation>
    <scope>NUCLEOTIDE SEQUENCE [LARGE SCALE GENOMIC DNA]</scope>
    <source>
        <strain evidence="9 10">DSM 22975</strain>
    </source>
</reference>
<keyword evidence="2" id="KW-0813">Transport</keyword>
<feature type="transmembrane region" description="Helical" evidence="7">
    <location>
        <begin position="420"/>
        <end position="438"/>
    </location>
</feature>
<feature type="transmembrane region" description="Helical" evidence="7">
    <location>
        <begin position="265"/>
        <end position="285"/>
    </location>
</feature>
<dbReference type="CDD" id="cd06261">
    <property type="entry name" value="TM_PBP2"/>
    <property type="match status" value="1"/>
</dbReference>
<dbReference type="SUPFAM" id="SSF161098">
    <property type="entry name" value="MetI-like"/>
    <property type="match status" value="2"/>
</dbReference>
<comment type="subcellular location">
    <subcellularLocation>
        <location evidence="1">Cell membrane</location>
        <topology evidence="1">Multi-pass membrane protein</topology>
    </subcellularLocation>
</comment>
<evidence type="ECO:0000256" key="3">
    <source>
        <dbReference type="ARBA" id="ARBA00022475"/>
    </source>
</evidence>
<gene>
    <name evidence="9" type="ORF">HNR75_002191</name>
</gene>
<keyword evidence="6 7" id="KW-0472">Membrane</keyword>
<feature type="transmembrane region" description="Helical" evidence="7">
    <location>
        <begin position="158"/>
        <end position="180"/>
    </location>
</feature>
<feature type="transmembrane region" description="Helical" evidence="7">
    <location>
        <begin position="388"/>
        <end position="408"/>
    </location>
</feature>
<dbReference type="RefSeq" id="WP_188026983.1">
    <property type="nucleotide sequence ID" value="NZ_JACHGR010000007.1"/>
</dbReference>
<feature type="domain" description="ABC transmembrane type-1" evidence="8">
    <location>
        <begin position="357"/>
        <end position="538"/>
    </location>
</feature>
<dbReference type="GO" id="GO:0005886">
    <property type="term" value="C:plasma membrane"/>
    <property type="evidence" value="ECO:0007669"/>
    <property type="project" value="UniProtKB-SubCell"/>
</dbReference>
<feature type="transmembrane region" description="Helical" evidence="7">
    <location>
        <begin position="471"/>
        <end position="491"/>
    </location>
</feature>
<name>A0A841GEA4_9GAMM</name>
<feature type="transmembrane region" description="Helical" evidence="7">
    <location>
        <begin position="215"/>
        <end position="236"/>
    </location>
</feature>
<keyword evidence="4 7" id="KW-0812">Transmembrane</keyword>
<keyword evidence="3" id="KW-1003">Cell membrane</keyword>
<evidence type="ECO:0000256" key="2">
    <source>
        <dbReference type="ARBA" id="ARBA00022448"/>
    </source>
</evidence>
<accession>A0A841GEA4</accession>
<evidence type="ECO:0000256" key="6">
    <source>
        <dbReference type="ARBA" id="ARBA00023136"/>
    </source>
</evidence>
<dbReference type="GO" id="GO:0055085">
    <property type="term" value="P:transmembrane transport"/>
    <property type="evidence" value="ECO:0007669"/>
    <property type="project" value="InterPro"/>
</dbReference>
<evidence type="ECO:0000256" key="1">
    <source>
        <dbReference type="ARBA" id="ARBA00004651"/>
    </source>
</evidence>
<feature type="domain" description="ABC transmembrane type-1" evidence="8">
    <location>
        <begin position="70"/>
        <end position="281"/>
    </location>
</feature>
<dbReference type="Gene3D" id="1.10.3720.10">
    <property type="entry name" value="MetI-like"/>
    <property type="match status" value="2"/>
</dbReference>
<keyword evidence="5 7" id="KW-1133">Transmembrane helix</keyword>
<proteinExistence type="predicted"/>
<evidence type="ECO:0000313" key="9">
    <source>
        <dbReference type="EMBL" id="MBB6056259.1"/>
    </source>
</evidence>
<dbReference type="AlphaFoldDB" id="A0A841GEA4"/>
<dbReference type="InterPro" id="IPR000515">
    <property type="entry name" value="MetI-like"/>
</dbReference>
<feature type="transmembrane region" description="Helical" evidence="7">
    <location>
        <begin position="306"/>
        <end position="336"/>
    </location>
</feature>
<protein>
    <submittedName>
        <fullName evidence="9">Putative thiamine transport system permease protein</fullName>
    </submittedName>
</protein>
<evidence type="ECO:0000256" key="5">
    <source>
        <dbReference type="ARBA" id="ARBA00022989"/>
    </source>
</evidence>
<evidence type="ECO:0000256" key="4">
    <source>
        <dbReference type="ARBA" id="ARBA00022692"/>
    </source>
</evidence>
<feature type="transmembrane region" description="Helical" evidence="7">
    <location>
        <begin position="524"/>
        <end position="545"/>
    </location>
</feature>
<feature type="transmembrane region" description="Helical" evidence="7">
    <location>
        <begin position="74"/>
        <end position="96"/>
    </location>
</feature>
<dbReference type="EMBL" id="JACHGR010000007">
    <property type="protein sequence ID" value="MBB6056259.1"/>
    <property type="molecule type" value="Genomic_DNA"/>
</dbReference>
<keyword evidence="10" id="KW-1185">Reference proteome</keyword>
<dbReference type="PANTHER" id="PTHR30183:SF6">
    <property type="entry name" value="INNER MEMBRANE ABC TRANSPORTER PERMEASE PROTEIN YNJC"/>
    <property type="match status" value="1"/>
</dbReference>
<organism evidence="9 10">
    <name type="scientific">Tolumonas osonensis</name>
    <dbReference type="NCBI Taxonomy" id="675874"/>
    <lineage>
        <taxon>Bacteria</taxon>
        <taxon>Pseudomonadati</taxon>
        <taxon>Pseudomonadota</taxon>
        <taxon>Gammaproteobacteria</taxon>
        <taxon>Aeromonadales</taxon>
        <taxon>Aeromonadaceae</taxon>
        <taxon>Tolumonas</taxon>
    </lineage>
</organism>
<evidence type="ECO:0000256" key="7">
    <source>
        <dbReference type="SAM" id="Phobius"/>
    </source>
</evidence>
<dbReference type="PROSITE" id="PS50928">
    <property type="entry name" value="ABC_TM1"/>
    <property type="match status" value="2"/>
</dbReference>
<feature type="transmembrane region" description="Helical" evidence="7">
    <location>
        <begin position="356"/>
        <end position="381"/>
    </location>
</feature>
<dbReference type="PANTHER" id="PTHR30183">
    <property type="entry name" value="MOLYBDENUM TRANSPORT SYSTEM PERMEASE PROTEIN MODB"/>
    <property type="match status" value="1"/>
</dbReference>
<comment type="caution">
    <text evidence="9">The sequence shown here is derived from an EMBL/GenBank/DDBJ whole genome shotgun (WGS) entry which is preliminary data.</text>
</comment>
<dbReference type="Proteomes" id="UP000585721">
    <property type="component" value="Unassembled WGS sequence"/>
</dbReference>
<evidence type="ECO:0000259" key="8">
    <source>
        <dbReference type="PROSITE" id="PS50928"/>
    </source>
</evidence>
<dbReference type="InterPro" id="IPR035906">
    <property type="entry name" value="MetI-like_sf"/>
</dbReference>
<sequence length="553" mass="61825">MVKTLWLSLKANWPGRMQHRYFSIAPWIAILLVLLVFSPLLPGLFWVLQPVFKWDVWLALWQDPQWPEAVRTTLFSALLGSVLALLMALGIAVQCYPGHRWWRIQQRLPLFLSIPHVAFAIGFSFLIAPSGWIARAIAQFTGWISPPGWITVHDDYGIALALALAVKECGFMLWVLFAVLSEQAISRQMTLARTLGYRPVQVWWFILLPQLMPRLGWPFVAVLAYGLSVVDMAMILGPTNPPTLAVLISQWLTNPSQMMQAQGEAAALVLLVLLLCLVVAGRGLWRCRLVFSPYPSGHRQSVSSRFVLSLHPLIFGMGHLVLLFLAVWSLAGAWFFPQLWPEELTFRVWLQASFEPFFTTLWLGILACILCLPITLCWLEWGPQRYNALLYIPLIIPAMPLIAAQYAALLHLRLDGTGAGVVWSHLVWVLPYMILTLVGPYKAFDPRLLTTARALGFSRLTACLTVKWPMLFRPAMASLAIGFSVSVAQYLPTLFAGGGRFNTVTTEAIALSAGGSRQVLAVQALLQILLPLVVFAIAAWLPVWLSRNRKGLC</sequence>
<feature type="transmembrane region" description="Helical" evidence="7">
    <location>
        <begin position="117"/>
        <end position="138"/>
    </location>
</feature>